<dbReference type="EMBL" id="LUGH01000717">
    <property type="protein sequence ID" value="OBZ83125.1"/>
    <property type="molecule type" value="Genomic_DNA"/>
</dbReference>
<dbReference type="OrthoDB" id="196709at2759"/>
<evidence type="ECO:0000256" key="7">
    <source>
        <dbReference type="ARBA" id="ARBA00023136"/>
    </source>
</evidence>
<dbReference type="PANTHER" id="PTHR12982:SF0">
    <property type="entry name" value="PHOSPHATIDYLINOSITOL N-ACETYLGLUCOSAMINYLTRANSFERASE SUBUNIT C"/>
    <property type="match status" value="1"/>
</dbReference>
<keyword evidence="7 8" id="KW-0472">Membrane</keyword>
<keyword evidence="5 8" id="KW-0812">Transmembrane</keyword>
<comment type="subcellular location">
    <subcellularLocation>
        <location evidence="1">Membrane</location>
        <topology evidence="1">Multi-pass membrane protein</topology>
    </subcellularLocation>
</comment>
<dbReference type="PIRSF" id="PIRSF016104">
    <property type="entry name" value="GPI2"/>
    <property type="match status" value="1"/>
</dbReference>
<gene>
    <name evidence="9" type="primary">gpi2</name>
    <name evidence="9" type="ORF">A0J61_08821</name>
</gene>
<keyword evidence="9" id="KW-0328">Glycosyltransferase</keyword>
<evidence type="ECO:0000256" key="8">
    <source>
        <dbReference type="SAM" id="Phobius"/>
    </source>
</evidence>
<feature type="transmembrane region" description="Helical" evidence="8">
    <location>
        <begin position="92"/>
        <end position="112"/>
    </location>
</feature>
<feature type="transmembrane region" description="Helical" evidence="8">
    <location>
        <begin position="259"/>
        <end position="279"/>
    </location>
</feature>
<organism evidence="9 10">
    <name type="scientific">Choanephora cucurbitarum</name>
    <dbReference type="NCBI Taxonomy" id="101091"/>
    <lineage>
        <taxon>Eukaryota</taxon>
        <taxon>Fungi</taxon>
        <taxon>Fungi incertae sedis</taxon>
        <taxon>Mucoromycota</taxon>
        <taxon>Mucoromycotina</taxon>
        <taxon>Mucoromycetes</taxon>
        <taxon>Mucorales</taxon>
        <taxon>Mucorineae</taxon>
        <taxon>Choanephoraceae</taxon>
        <taxon>Choanephoroideae</taxon>
        <taxon>Choanephora</taxon>
    </lineage>
</organism>
<comment type="caution">
    <text evidence="9">The sequence shown here is derived from an EMBL/GenBank/DDBJ whole genome shotgun (WGS) entry which is preliminary data.</text>
</comment>
<feature type="transmembrane region" description="Helical" evidence="8">
    <location>
        <begin position="124"/>
        <end position="142"/>
    </location>
</feature>
<keyword evidence="9" id="KW-0808">Transferase</keyword>
<dbReference type="InterPro" id="IPR009450">
    <property type="entry name" value="Plno_GlcNAc_GPI2"/>
</dbReference>
<keyword evidence="4" id="KW-0337">GPI-anchor biosynthesis</keyword>
<name>A0A1C7N1V9_9FUNG</name>
<accession>A0A1C7N1V9</accession>
<comment type="similarity">
    <text evidence="3">Belongs to the PIGC family.</text>
</comment>
<evidence type="ECO:0000256" key="1">
    <source>
        <dbReference type="ARBA" id="ARBA00004141"/>
    </source>
</evidence>
<proteinExistence type="inferred from homology"/>
<dbReference type="GO" id="GO:0016757">
    <property type="term" value="F:glycosyltransferase activity"/>
    <property type="evidence" value="ECO:0007669"/>
    <property type="project" value="UniProtKB-KW"/>
</dbReference>
<dbReference type="Proteomes" id="UP000093000">
    <property type="component" value="Unassembled WGS sequence"/>
</dbReference>
<dbReference type="InParanoid" id="A0A1C7N1V9"/>
<dbReference type="GO" id="GO:0006506">
    <property type="term" value="P:GPI anchor biosynthetic process"/>
    <property type="evidence" value="ECO:0007669"/>
    <property type="project" value="UniProtKB-UniPathway"/>
</dbReference>
<protein>
    <submittedName>
        <fullName evidence="9">Phosphatidylinositol N-acetylglucosaminyltransferase GPI2 subunit</fullName>
    </submittedName>
</protein>
<dbReference type="FunCoup" id="A0A1C7N1V9">
    <property type="interactions" value="338"/>
</dbReference>
<keyword evidence="6 8" id="KW-1133">Transmembrane helix</keyword>
<sequence length="312" mass="36074">MYASPSRPFQHPEYSTHNPPWQKLLWVKQNYPDNYVDDTFLEELQKNVNVRTYDYWAMVCESGVITQHISSVVIFIAVFIHLQLHASLGSRLILTGSCLTGTGYLFWDLTMLKTSDYQYRRRRVVKSAFFFFITLLGLSPILKTLTSQISDDTIYALTVCCFLANVLFHDYATEVNSIKIPGSLSTNAAIFASVLLASRLNTNVDVFALLSFAVEWFSLLPIFKRHLRGLNAYVHVALTLFMLSACVLLFIHISKAVVFIYLLGFCFLTFVCPYWLIFIQKYKNEIHGPWDEARPRLQRTKRNMYNRKKNGQ</sequence>
<dbReference type="Pfam" id="PF06432">
    <property type="entry name" value="GPI2"/>
    <property type="match status" value="1"/>
</dbReference>
<evidence type="ECO:0000313" key="10">
    <source>
        <dbReference type="Proteomes" id="UP000093000"/>
    </source>
</evidence>
<keyword evidence="10" id="KW-1185">Reference proteome</keyword>
<evidence type="ECO:0000256" key="3">
    <source>
        <dbReference type="ARBA" id="ARBA00008321"/>
    </source>
</evidence>
<evidence type="ECO:0000256" key="4">
    <source>
        <dbReference type="ARBA" id="ARBA00022502"/>
    </source>
</evidence>
<dbReference type="STRING" id="101091.A0A1C7N1V9"/>
<dbReference type="AlphaFoldDB" id="A0A1C7N1V9"/>
<evidence type="ECO:0000256" key="6">
    <source>
        <dbReference type="ARBA" id="ARBA00022989"/>
    </source>
</evidence>
<evidence type="ECO:0000313" key="9">
    <source>
        <dbReference type="EMBL" id="OBZ83125.1"/>
    </source>
</evidence>
<dbReference type="PANTHER" id="PTHR12982">
    <property type="entry name" value="PHOSPHATIDYLINOSITOL GLYCAN, CLASS C"/>
    <property type="match status" value="1"/>
</dbReference>
<evidence type="ECO:0000256" key="5">
    <source>
        <dbReference type="ARBA" id="ARBA00022692"/>
    </source>
</evidence>
<dbReference type="UniPathway" id="UPA00196"/>
<feature type="transmembrane region" description="Helical" evidence="8">
    <location>
        <begin position="230"/>
        <end position="253"/>
    </location>
</feature>
<comment type="pathway">
    <text evidence="2">Glycolipid biosynthesis; glycosylphosphatidylinositol-anchor biosynthesis.</text>
</comment>
<reference evidence="9 10" key="1">
    <citation type="submission" date="2016-03" db="EMBL/GenBank/DDBJ databases">
        <title>Choanephora cucurbitarum.</title>
        <authorList>
            <person name="Min B."/>
            <person name="Park H."/>
            <person name="Park J.-H."/>
            <person name="Shin H.-D."/>
            <person name="Choi I.-G."/>
        </authorList>
    </citation>
    <scope>NUCLEOTIDE SEQUENCE [LARGE SCALE GENOMIC DNA]</scope>
    <source>
        <strain evidence="9 10">KUS-F28377</strain>
    </source>
</reference>
<dbReference type="GO" id="GO:0000506">
    <property type="term" value="C:glycosylphosphatidylinositol-N-acetylglucosaminyltransferase (GPI-GnT) complex"/>
    <property type="evidence" value="ECO:0007669"/>
    <property type="project" value="TreeGrafter"/>
</dbReference>
<feature type="transmembrane region" description="Helical" evidence="8">
    <location>
        <begin position="55"/>
        <end position="80"/>
    </location>
</feature>
<evidence type="ECO:0000256" key="2">
    <source>
        <dbReference type="ARBA" id="ARBA00004687"/>
    </source>
</evidence>
<feature type="transmembrane region" description="Helical" evidence="8">
    <location>
        <begin position="206"/>
        <end position="223"/>
    </location>
</feature>